<dbReference type="Gene3D" id="3.40.50.2300">
    <property type="match status" value="1"/>
</dbReference>
<evidence type="ECO:0000259" key="3">
    <source>
        <dbReference type="PROSITE" id="PS50110"/>
    </source>
</evidence>
<dbReference type="SMART" id="SM00448">
    <property type="entry name" value="REC"/>
    <property type="match status" value="1"/>
</dbReference>
<dbReference type="Proteomes" id="UP000584867">
    <property type="component" value="Unassembled WGS sequence"/>
</dbReference>
<name>A0A7W7ZL91_9BACT</name>
<dbReference type="RefSeq" id="WP_184252469.1">
    <property type="nucleotide sequence ID" value="NZ_JACHIO010000001.1"/>
</dbReference>
<dbReference type="AlphaFoldDB" id="A0A7W7ZL91"/>
<proteinExistence type="predicted"/>
<dbReference type="GO" id="GO:0000160">
    <property type="term" value="P:phosphorelay signal transduction system"/>
    <property type="evidence" value="ECO:0007669"/>
    <property type="project" value="InterPro"/>
</dbReference>
<organism evidence="4 5">
    <name type="scientific">Granulicella mallensis</name>
    <dbReference type="NCBI Taxonomy" id="940614"/>
    <lineage>
        <taxon>Bacteria</taxon>
        <taxon>Pseudomonadati</taxon>
        <taxon>Acidobacteriota</taxon>
        <taxon>Terriglobia</taxon>
        <taxon>Terriglobales</taxon>
        <taxon>Acidobacteriaceae</taxon>
        <taxon>Granulicella</taxon>
    </lineage>
</organism>
<gene>
    <name evidence="4" type="ORF">HDF15_000268</name>
</gene>
<dbReference type="CDD" id="cd00156">
    <property type="entry name" value="REC"/>
    <property type="match status" value="1"/>
</dbReference>
<evidence type="ECO:0000313" key="5">
    <source>
        <dbReference type="Proteomes" id="UP000584867"/>
    </source>
</evidence>
<dbReference type="PANTHER" id="PTHR44591">
    <property type="entry name" value="STRESS RESPONSE REGULATOR PROTEIN 1"/>
    <property type="match status" value="1"/>
</dbReference>
<comment type="caution">
    <text evidence="4">The sequence shown here is derived from an EMBL/GenBank/DDBJ whole genome shotgun (WGS) entry which is preliminary data.</text>
</comment>
<sequence length="276" mass="30518">MARARVLVVDDSESIRLSLCAILEKHGFETTAAGDVSEALRYISSQKYDVLLSDLHMPGAGDGLTVVSAMRHANAQAVTLLLSSFPEMSAAANAILMQTDEILVKPMNVPDLIDAITQRLAKGPLHKRKVETLATILERTTEASIADWYEAVEKEDALMAVLLTREERCKHLPQVFLDLARRLQVFKPLGTKELKSESASNHGLERRRQGYTAAMMVEESRILQVTIFHTLQKNLGTIDFSILLLGIMTIADEVDSQLSQAMKSYIAESIQDELPA</sequence>
<dbReference type="InterPro" id="IPR050595">
    <property type="entry name" value="Bact_response_regulator"/>
</dbReference>
<keyword evidence="1 2" id="KW-0597">Phosphoprotein</keyword>
<protein>
    <submittedName>
        <fullName evidence="4">CheY-like chemotaxis protein</fullName>
    </submittedName>
</protein>
<dbReference type="PANTHER" id="PTHR44591:SF3">
    <property type="entry name" value="RESPONSE REGULATORY DOMAIN-CONTAINING PROTEIN"/>
    <property type="match status" value="1"/>
</dbReference>
<evidence type="ECO:0000256" key="1">
    <source>
        <dbReference type="ARBA" id="ARBA00022553"/>
    </source>
</evidence>
<accession>A0A7W7ZL91</accession>
<dbReference type="Pfam" id="PF00072">
    <property type="entry name" value="Response_reg"/>
    <property type="match status" value="1"/>
</dbReference>
<feature type="modified residue" description="4-aspartylphosphate" evidence="2">
    <location>
        <position position="54"/>
    </location>
</feature>
<dbReference type="InterPro" id="IPR011006">
    <property type="entry name" value="CheY-like_superfamily"/>
</dbReference>
<feature type="domain" description="Response regulatory" evidence="3">
    <location>
        <begin position="5"/>
        <end position="120"/>
    </location>
</feature>
<dbReference type="InterPro" id="IPR001789">
    <property type="entry name" value="Sig_transdc_resp-reg_receiver"/>
</dbReference>
<dbReference type="EMBL" id="JACHIO010000001">
    <property type="protein sequence ID" value="MBB5061943.1"/>
    <property type="molecule type" value="Genomic_DNA"/>
</dbReference>
<dbReference type="PROSITE" id="PS50110">
    <property type="entry name" value="RESPONSE_REGULATORY"/>
    <property type="match status" value="1"/>
</dbReference>
<evidence type="ECO:0000313" key="4">
    <source>
        <dbReference type="EMBL" id="MBB5061943.1"/>
    </source>
</evidence>
<dbReference type="SUPFAM" id="SSF52172">
    <property type="entry name" value="CheY-like"/>
    <property type="match status" value="1"/>
</dbReference>
<evidence type="ECO:0000256" key="2">
    <source>
        <dbReference type="PROSITE-ProRule" id="PRU00169"/>
    </source>
</evidence>
<reference evidence="4 5" key="1">
    <citation type="submission" date="2020-08" db="EMBL/GenBank/DDBJ databases">
        <title>Genomic Encyclopedia of Type Strains, Phase IV (KMG-V): Genome sequencing to study the core and pangenomes of soil and plant-associated prokaryotes.</title>
        <authorList>
            <person name="Whitman W."/>
        </authorList>
    </citation>
    <scope>NUCLEOTIDE SEQUENCE [LARGE SCALE GENOMIC DNA]</scope>
    <source>
        <strain evidence="4 5">X5P3</strain>
    </source>
</reference>